<accession>A0A3B4B6N0</accession>
<evidence type="ECO:0000256" key="3">
    <source>
        <dbReference type="ARBA" id="ARBA00010134"/>
    </source>
</evidence>
<dbReference type="PROSITE" id="PS01122">
    <property type="entry name" value="CASPASE_CYS"/>
    <property type="match status" value="1"/>
</dbReference>
<comment type="similarity">
    <text evidence="3 16">Belongs to the peptidase C14A family.</text>
</comment>
<keyword evidence="12" id="KW-0539">Nucleus</keyword>
<feature type="domain" description="DED" evidence="17">
    <location>
        <begin position="93"/>
        <end position="162"/>
    </location>
</feature>
<keyword evidence="9" id="KW-0378">Hydrolase</keyword>
<feature type="domain" description="Caspase family p20" evidence="19">
    <location>
        <begin position="214"/>
        <end position="336"/>
    </location>
</feature>
<dbReference type="CDD" id="cd08334">
    <property type="entry name" value="DED_Caspase_8_10_r2"/>
    <property type="match status" value="1"/>
</dbReference>
<keyword evidence="7" id="KW-0053">Apoptosis</keyword>
<dbReference type="GO" id="GO:0005634">
    <property type="term" value="C:nucleus"/>
    <property type="evidence" value="ECO:0007669"/>
    <property type="project" value="UniProtKB-SubCell"/>
</dbReference>
<dbReference type="GO" id="GO:0005886">
    <property type="term" value="C:plasma membrane"/>
    <property type="evidence" value="ECO:0007669"/>
    <property type="project" value="UniProtKB-ARBA"/>
</dbReference>
<dbReference type="PROSITE" id="PS50168">
    <property type="entry name" value="DED"/>
    <property type="match status" value="2"/>
</dbReference>
<evidence type="ECO:0000313" key="20">
    <source>
        <dbReference type="Ensembl" id="ENSPMGP00000025138.1"/>
    </source>
</evidence>
<dbReference type="Pfam" id="PF01335">
    <property type="entry name" value="DED"/>
    <property type="match status" value="2"/>
</dbReference>
<dbReference type="FunFam" id="1.10.533.10:FF:000016">
    <property type="entry name" value="CASP8 and FADD-like apoptosis regulator"/>
    <property type="match status" value="1"/>
</dbReference>
<evidence type="ECO:0000259" key="17">
    <source>
        <dbReference type="PROSITE" id="PS50168"/>
    </source>
</evidence>
<dbReference type="InterPro" id="IPR011600">
    <property type="entry name" value="Pept_C14_caspase"/>
</dbReference>
<dbReference type="CDD" id="cd08792">
    <property type="entry name" value="DED_Caspase_8_10_r1"/>
    <property type="match status" value="1"/>
</dbReference>
<comment type="subcellular location">
    <subcellularLocation>
        <location evidence="2">Cytoplasm</location>
    </subcellularLocation>
    <subcellularLocation>
        <location evidence="1">Nucleus</location>
    </subcellularLocation>
</comment>
<comment type="catalytic activity">
    <reaction evidence="13">
        <text>Strict requirement for Asp at position P1 and has a preferred cleavage sequence of (Leu/Asp/Val)-Glu-Thr-Asp-|-(Gly/Ser/Ala).</text>
        <dbReference type="EC" id="3.4.22.61"/>
    </reaction>
</comment>
<keyword evidence="8" id="KW-0677">Repeat</keyword>
<feature type="domain" description="Caspase family p10" evidence="18">
    <location>
        <begin position="365"/>
        <end position="454"/>
    </location>
</feature>
<evidence type="ECO:0000259" key="18">
    <source>
        <dbReference type="PROSITE" id="PS50207"/>
    </source>
</evidence>
<dbReference type="EC" id="3.4.22.61" evidence="14"/>
<feature type="domain" description="DED" evidence="17">
    <location>
        <begin position="1"/>
        <end position="77"/>
    </location>
</feature>
<protein>
    <recommendedName>
        <fullName evidence="15">Caspase-8</fullName>
        <ecNumber evidence="14">3.4.22.61</ecNumber>
    </recommendedName>
</protein>
<evidence type="ECO:0000256" key="15">
    <source>
        <dbReference type="ARBA" id="ARBA00068172"/>
    </source>
</evidence>
<dbReference type="InterPro" id="IPR015917">
    <property type="entry name" value="Pept_C14A"/>
</dbReference>
<evidence type="ECO:0000256" key="7">
    <source>
        <dbReference type="ARBA" id="ARBA00022703"/>
    </source>
</evidence>
<evidence type="ECO:0000256" key="9">
    <source>
        <dbReference type="ARBA" id="ARBA00022801"/>
    </source>
</evidence>
<evidence type="ECO:0000256" key="11">
    <source>
        <dbReference type="ARBA" id="ARBA00023145"/>
    </source>
</evidence>
<dbReference type="GO" id="GO:0043065">
    <property type="term" value="P:positive regulation of apoptotic process"/>
    <property type="evidence" value="ECO:0007669"/>
    <property type="project" value="UniProtKB-ARBA"/>
</dbReference>
<dbReference type="FunFam" id="3.40.50.1460:FF:000008">
    <property type="entry name" value="caspase-8 isoform X1"/>
    <property type="match status" value="1"/>
</dbReference>
<dbReference type="SUPFAM" id="SSF47986">
    <property type="entry name" value="DEATH domain"/>
    <property type="match status" value="2"/>
</dbReference>
<dbReference type="GO" id="GO:0051604">
    <property type="term" value="P:protein maturation"/>
    <property type="evidence" value="ECO:0007669"/>
    <property type="project" value="UniProtKB-ARBA"/>
</dbReference>
<keyword evidence="6" id="KW-0645">Protease</keyword>
<evidence type="ECO:0000256" key="14">
    <source>
        <dbReference type="ARBA" id="ARBA00066479"/>
    </source>
</evidence>
<evidence type="ECO:0000256" key="4">
    <source>
        <dbReference type="ARBA" id="ARBA00022490"/>
    </source>
</evidence>
<dbReference type="CDD" id="cd00032">
    <property type="entry name" value="CASc"/>
    <property type="match status" value="1"/>
</dbReference>
<dbReference type="InterPro" id="IPR002138">
    <property type="entry name" value="Pept_C14_p10"/>
</dbReference>
<evidence type="ECO:0000259" key="19">
    <source>
        <dbReference type="PROSITE" id="PS50208"/>
    </source>
</evidence>
<dbReference type="InterPro" id="IPR001875">
    <property type="entry name" value="DED_dom"/>
</dbReference>
<keyword evidence="5" id="KW-0597">Phosphoprotein</keyword>
<keyword evidence="4" id="KW-0963">Cytoplasm</keyword>
<dbReference type="GO" id="GO:0006915">
    <property type="term" value="P:apoptotic process"/>
    <property type="evidence" value="ECO:0007669"/>
    <property type="project" value="UniProtKB-KW"/>
</dbReference>
<proteinExistence type="inferred from homology"/>
<evidence type="ECO:0000256" key="6">
    <source>
        <dbReference type="ARBA" id="ARBA00022670"/>
    </source>
</evidence>
<dbReference type="PROSITE" id="PS50207">
    <property type="entry name" value="CASPASE_P10"/>
    <property type="match status" value="1"/>
</dbReference>
<evidence type="ECO:0000256" key="1">
    <source>
        <dbReference type="ARBA" id="ARBA00004123"/>
    </source>
</evidence>
<evidence type="ECO:0000256" key="2">
    <source>
        <dbReference type="ARBA" id="ARBA00004496"/>
    </source>
</evidence>
<name>A0A3B4B6N0_9GOBI</name>
<keyword evidence="10" id="KW-0788">Thiol protease</keyword>
<evidence type="ECO:0000256" key="16">
    <source>
        <dbReference type="RuleBase" id="RU003971"/>
    </source>
</evidence>
<dbReference type="GO" id="GO:0004197">
    <property type="term" value="F:cysteine-type endopeptidase activity"/>
    <property type="evidence" value="ECO:0007669"/>
    <property type="project" value="InterPro"/>
</dbReference>
<dbReference type="GO" id="GO:0032991">
    <property type="term" value="C:protein-containing complex"/>
    <property type="evidence" value="ECO:0007669"/>
    <property type="project" value="UniProtKB-ARBA"/>
</dbReference>
<dbReference type="SMART" id="SM00031">
    <property type="entry name" value="DED"/>
    <property type="match status" value="2"/>
</dbReference>
<reference evidence="20" key="1">
    <citation type="submission" date="2025-08" db="UniProtKB">
        <authorList>
            <consortium name="Ensembl"/>
        </authorList>
    </citation>
    <scope>IDENTIFICATION</scope>
</reference>
<dbReference type="InterPro" id="IPR033139">
    <property type="entry name" value="Caspase_cys_AS"/>
</dbReference>
<evidence type="ECO:0000313" key="21">
    <source>
        <dbReference type="Proteomes" id="UP000261520"/>
    </source>
</evidence>
<evidence type="ECO:0000256" key="5">
    <source>
        <dbReference type="ARBA" id="ARBA00022553"/>
    </source>
</evidence>
<dbReference type="PANTHER" id="PTHR48169:SF7">
    <property type="entry name" value="CASPASE 10"/>
    <property type="match status" value="1"/>
</dbReference>
<dbReference type="SMART" id="SM00115">
    <property type="entry name" value="CASc"/>
    <property type="match status" value="1"/>
</dbReference>
<dbReference type="SUPFAM" id="SSF52129">
    <property type="entry name" value="Caspase-like"/>
    <property type="match status" value="1"/>
</dbReference>
<dbReference type="GO" id="GO:0005737">
    <property type="term" value="C:cytoplasm"/>
    <property type="evidence" value="ECO:0007669"/>
    <property type="project" value="UniProtKB-SubCell"/>
</dbReference>
<evidence type="ECO:0000256" key="10">
    <source>
        <dbReference type="ARBA" id="ARBA00022807"/>
    </source>
</evidence>
<dbReference type="Ensembl" id="ENSPMGT00000026778.1">
    <property type="protein sequence ID" value="ENSPMGP00000025138.1"/>
    <property type="gene ID" value="ENSPMGG00000020303.1"/>
</dbReference>
<dbReference type="Proteomes" id="UP000261520">
    <property type="component" value="Unplaced"/>
</dbReference>
<dbReference type="PRINTS" id="PR00376">
    <property type="entry name" value="IL1BCENZYME"/>
</dbReference>
<sequence length="455" mass="51892">MDRLTLSKIDEELESSEVAALRFLCRDVVNRKRLENVTDAKGLFSRLEEKGLLENYAFLSQLLQTIGRNDLVNMLRPGYSQLTETDANPMLSDYRIMLYQIHEDITTANLDKMKFLLEDKLGRRQADMCDTALDVFAEMEKKGLLSNTNLHELLDVLREFDLPLAEIVQTYMERLQSRPQLMPTSHFNMNNQNTLPQRIQPSLSTEYYLFNHNPRGLCVIINNESFRLLKKRAGTHEDARTLHETFTSLGFNVEIHQDLTSAQIKDLLRSKGSRNFHNDDALVVCVLSHGEYGCIFGTDEIKVFIRELTQPFTSLQAPTLAGKPKLFFIQACQGSSYQKGSLPFAPKKEDITEPKTLEADAGPVQGETVPDDADFLLGMSTVPEYRSFRSITTGSIYIQELCKQLNTSAKSVEMDDILSILTRVNRNVSKGVYMNYKQMPEPKYTLTKKVVLKYV</sequence>
<organism evidence="20 21">
    <name type="scientific">Periophthalmus magnuspinnatus</name>
    <dbReference type="NCBI Taxonomy" id="409849"/>
    <lineage>
        <taxon>Eukaryota</taxon>
        <taxon>Metazoa</taxon>
        <taxon>Chordata</taxon>
        <taxon>Craniata</taxon>
        <taxon>Vertebrata</taxon>
        <taxon>Euteleostomi</taxon>
        <taxon>Actinopterygii</taxon>
        <taxon>Neopterygii</taxon>
        <taxon>Teleostei</taxon>
        <taxon>Neoteleostei</taxon>
        <taxon>Acanthomorphata</taxon>
        <taxon>Gobiaria</taxon>
        <taxon>Gobiiformes</taxon>
        <taxon>Gobioidei</taxon>
        <taxon>Gobiidae</taxon>
        <taxon>Oxudercinae</taxon>
        <taxon>Periophthalmus</taxon>
    </lineage>
</organism>
<dbReference type="AlphaFoldDB" id="A0A3B4B6N0"/>
<keyword evidence="11" id="KW-0865">Zymogen</keyword>
<dbReference type="Pfam" id="PF00656">
    <property type="entry name" value="Peptidase_C14"/>
    <property type="match status" value="1"/>
</dbReference>
<evidence type="ECO:0000256" key="8">
    <source>
        <dbReference type="ARBA" id="ARBA00022737"/>
    </source>
</evidence>
<evidence type="ECO:0000256" key="12">
    <source>
        <dbReference type="ARBA" id="ARBA00023242"/>
    </source>
</evidence>
<evidence type="ECO:0000256" key="13">
    <source>
        <dbReference type="ARBA" id="ARBA00051626"/>
    </source>
</evidence>
<dbReference type="Gene3D" id="1.10.533.10">
    <property type="entry name" value="Death Domain, Fas"/>
    <property type="match status" value="2"/>
</dbReference>
<dbReference type="PROSITE" id="PS50208">
    <property type="entry name" value="CASPASE_P20"/>
    <property type="match status" value="1"/>
</dbReference>
<dbReference type="InterPro" id="IPR011029">
    <property type="entry name" value="DEATH-like_dom_sf"/>
</dbReference>
<dbReference type="InterPro" id="IPR001309">
    <property type="entry name" value="Pept_C14_p20"/>
</dbReference>
<dbReference type="PANTHER" id="PTHR48169">
    <property type="entry name" value="DED DOMAIN-CONTAINING PROTEIN"/>
    <property type="match status" value="1"/>
</dbReference>
<dbReference type="GO" id="GO:0006508">
    <property type="term" value="P:proteolysis"/>
    <property type="evidence" value="ECO:0007669"/>
    <property type="project" value="UniProtKB-KW"/>
</dbReference>
<dbReference type="Gene3D" id="3.40.50.1460">
    <property type="match status" value="1"/>
</dbReference>
<dbReference type="InterPro" id="IPR029030">
    <property type="entry name" value="Caspase-like_dom_sf"/>
</dbReference>
<keyword evidence="21" id="KW-1185">Reference proteome</keyword>
<reference evidence="20" key="2">
    <citation type="submission" date="2025-09" db="UniProtKB">
        <authorList>
            <consortium name="Ensembl"/>
        </authorList>
    </citation>
    <scope>IDENTIFICATION</scope>
</reference>